<proteinExistence type="predicted"/>
<name>A0AAU9VQC8_9CNID</name>
<comment type="caution">
    <text evidence="1">The sequence shown here is derived from an EMBL/GenBank/DDBJ whole genome shotgun (WGS) entry which is preliminary data.</text>
</comment>
<sequence length="73" mass="8609">MEKDPTKIVEVLAEGNVKISCWGVIKFLQIFQEMPHQRIQPEDPSLIWVQLLEQKVRHMQQKLVWVQSGTKCH</sequence>
<evidence type="ECO:0000313" key="2">
    <source>
        <dbReference type="Proteomes" id="UP001159428"/>
    </source>
</evidence>
<reference evidence="1 2" key="1">
    <citation type="submission" date="2022-05" db="EMBL/GenBank/DDBJ databases">
        <authorList>
            <consortium name="Genoscope - CEA"/>
            <person name="William W."/>
        </authorList>
    </citation>
    <scope>NUCLEOTIDE SEQUENCE [LARGE SCALE GENOMIC DNA]</scope>
</reference>
<organism evidence="1 2">
    <name type="scientific">Pocillopora meandrina</name>
    <dbReference type="NCBI Taxonomy" id="46732"/>
    <lineage>
        <taxon>Eukaryota</taxon>
        <taxon>Metazoa</taxon>
        <taxon>Cnidaria</taxon>
        <taxon>Anthozoa</taxon>
        <taxon>Hexacorallia</taxon>
        <taxon>Scleractinia</taxon>
        <taxon>Astrocoeniina</taxon>
        <taxon>Pocilloporidae</taxon>
        <taxon>Pocillopora</taxon>
    </lineage>
</organism>
<dbReference type="AlphaFoldDB" id="A0AAU9VQC8"/>
<evidence type="ECO:0000313" key="1">
    <source>
        <dbReference type="EMBL" id="CAH3035422.1"/>
    </source>
</evidence>
<keyword evidence="2" id="KW-1185">Reference proteome</keyword>
<protein>
    <submittedName>
        <fullName evidence="1">Uncharacterized protein</fullName>
    </submittedName>
</protein>
<dbReference type="Proteomes" id="UP001159428">
    <property type="component" value="Unassembled WGS sequence"/>
</dbReference>
<gene>
    <name evidence="1" type="ORF">PMEA_00017310</name>
</gene>
<accession>A0AAU9VQC8</accession>
<dbReference type="EMBL" id="CALNXJ010000003">
    <property type="protein sequence ID" value="CAH3035422.1"/>
    <property type="molecule type" value="Genomic_DNA"/>
</dbReference>